<gene>
    <name evidence="2" type="ORF">CG757_05080</name>
</gene>
<evidence type="ECO:0000259" key="1">
    <source>
        <dbReference type="Pfam" id="PF04865"/>
    </source>
</evidence>
<dbReference type="AlphaFoldDB" id="A0A5H7P176"/>
<accession>A0A5H7P176</accession>
<name>A0A5H7P176_SALET</name>
<dbReference type="Pfam" id="PF04865">
    <property type="entry name" value="Baseplate_J"/>
    <property type="match status" value="1"/>
</dbReference>
<feature type="domain" description="Baseplate protein J-like barrel" evidence="1">
    <location>
        <begin position="106"/>
        <end position="183"/>
    </location>
</feature>
<protein>
    <recommendedName>
        <fullName evidence="1">Baseplate protein J-like barrel domain-containing protein</fullName>
    </recommendedName>
</protein>
<dbReference type="InterPro" id="IPR006949">
    <property type="entry name" value="Barrel_Baseplate_J-like"/>
</dbReference>
<sequence length="397" mass="41811">MYEEVIAGMLPVINESGISAPDFQTVLNGWQTVFRGIYGDDIYIAPDSKDGMLLSLIAYAMHGCNNTAVAVYNSFSPETATGRGLARNVKINGITRKIPGNSTVDVVCTGRVGTAIRNGAVRDAAGNLWSLPALVTLDTHGYAVVTAVCQKEGAVSALPGDIREIATPTAGWQSATNTSAAAVGKPAETDTELRLRQSQSVALPSRTVMEGMLGALTSLDGVVRVKGFDNDSGDTDANGIPAGHIAVIAEGGDSEEIARTIALKKTPGVPTSGTTQETVTDSYGNQKVINFYRPVKVPVYIELHIKVMTGYNTDIGRGISRAVSDYINSLDIGASVYLSRIYTPATLQNQSSGNTYELLSVTVGKSSTKLSTNNIVIAFNEAAVCQPENVIIITEAS</sequence>
<dbReference type="EMBL" id="AAKOIS010000001">
    <property type="protein sequence ID" value="ECT9336004.1"/>
    <property type="molecule type" value="Genomic_DNA"/>
</dbReference>
<comment type="caution">
    <text evidence="2">The sequence shown here is derived from an EMBL/GenBank/DDBJ whole genome shotgun (WGS) entry which is preliminary data.</text>
</comment>
<organism evidence="2">
    <name type="scientific">Salmonella enterica subsp. enterica serovar Cotham</name>
    <dbReference type="NCBI Taxonomy" id="2572724"/>
    <lineage>
        <taxon>Bacteria</taxon>
        <taxon>Pseudomonadati</taxon>
        <taxon>Pseudomonadota</taxon>
        <taxon>Gammaproteobacteria</taxon>
        <taxon>Enterobacterales</taxon>
        <taxon>Enterobacteriaceae</taxon>
        <taxon>Salmonella</taxon>
    </lineage>
</organism>
<reference evidence="2" key="1">
    <citation type="submission" date="2018-07" db="EMBL/GenBank/DDBJ databases">
        <authorList>
            <consortium name="PulseNet: The National Subtyping Network for Foodborne Disease Surveillance"/>
            <person name="Tarr C.L."/>
            <person name="Trees E."/>
            <person name="Katz L.S."/>
            <person name="Carleton-Romer H.A."/>
            <person name="Stroika S."/>
            <person name="Kucerova Z."/>
            <person name="Roache K.F."/>
            <person name="Sabol A.L."/>
            <person name="Besser J."/>
            <person name="Gerner-Smidt P."/>
        </authorList>
    </citation>
    <scope>NUCLEOTIDE SEQUENCE</scope>
    <source>
        <strain evidence="2">2015AM-0391</strain>
    </source>
</reference>
<evidence type="ECO:0000313" key="2">
    <source>
        <dbReference type="EMBL" id="ECT9336004.1"/>
    </source>
</evidence>
<proteinExistence type="predicted"/>